<feature type="transmembrane region" description="Helical" evidence="1">
    <location>
        <begin position="274"/>
        <end position="293"/>
    </location>
</feature>
<dbReference type="Pfam" id="PF05940">
    <property type="entry name" value="NnrS"/>
    <property type="match status" value="1"/>
</dbReference>
<feature type="transmembrane region" description="Helical" evidence="1">
    <location>
        <begin position="305"/>
        <end position="328"/>
    </location>
</feature>
<feature type="transmembrane region" description="Helical" evidence="1">
    <location>
        <begin position="179"/>
        <end position="199"/>
    </location>
</feature>
<proteinExistence type="predicted"/>
<sequence length="405" mass="43498">MSTDLLQIRESSREAPRSAPSLGALFEMGFRPLYPLGIAWSAVAVATWVFAPAFRHGQLAGPWWHAHEMVWGFLATIAVGFLFTAVPNWTGRPTPRGAWLAAFVVDWLLVRAGLWIGGRWFLPAGLLDVAFFVAAAVACLHPIVQARNWRNLGVPVVLLALAAADGGYLRAVASSDFDALLRALHAGLLLVAVLSALVGRRVIPFFAMRAVPGLEVSREVATGWVSLILLLAAGALQALGLAPGVEAALLFMSAAVMAWQLLRWKPWRVADRPLLWILYLGYAGLAAGIAALGAQAAGLPVPDSLWIHILAVCGFSLLILGMATRSSLGYLGRALRLDRWSLASYFLLLAAAVLRVLALVPQPFAAAVLNASAIAWVCTCSVFVGRYGPWIIRPRADGRSPGQHW</sequence>
<comment type="caution">
    <text evidence="2">The sequence shown here is derived from an EMBL/GenBank/DDBJ whole genome shotgun (WGS) entry which is preliminary data.</text>
</comment>
<name>A0A1J5PGC9_9ZZZZ</name>
<keyword evidence="1" id="KW-0472">Membrane</keyword>
<protein>
    <submittedName>
        <fullName evidence="2">NnrS protein</fullName>
    </submittedName>
</protein>
<organism evidence="2">
    <name type="scientific">mine drainage metagenome</name>
    <dbReference type="NCBI Taxonomy" id="410659"/>
    <lineage>
        <taxon>unclassified sequences</taxon>
        <taxon>metagenomes</taxon>
        <taxon>ecological metagenomes</taxon>
    </lineage>
</organism>
<feature type="transmembrane region" description="Helical" evidence="1">
    <location>
        <begin position="97"/>
        <end position="114"/>
    </location>
</feature>
<evidence type="ECO:0000256" key="1">
    <source>
        <dbReference type="SAM" id="Phobius"/>
    </source>
</evidence>
<dbReference type="AlphaFoldDB" id="A0A1J5PGC9"/>
<feature type="transmembrane region" description="Helical" evidence="1">
    <location>
        <begin position="220"/>
        <end position="239"/>
    </location>
</feature>
<feature type="transmembrane region" description="Helical" evidence="1">
    <location>
        <begin position="120"/>
        <end position="140"/>
    </location>
</feature>
<keyword evidence="1" id="KW-1133">Transmembrane helix</keyword>
<evidence type="ECO:0000313" key="2">
    <source>
        <dbReference type="EMBL" id="OIQ70478.1"/>
    </source>
</evidence>
<feature type="transmembrane region" description="Helical" evidence="1">
    <location>
        <begin position="340"/>
        <end position="358"/>
    </location>
</feature>
<feature type="transmembrane region" description="Helical" evidence="1">
    <location>
        <begin position="152"/>
        <end position="173"/>
    </location>
</feature>
<dbReference type="EMBL" id="MLJW01004184">
    <property type="protein sequence ID" value="OIQ70478.1"/>
    <property type="molecule type" value="Genomic_DNA"/>
</dbReference>
<feature type="transmembrane region" description="Helical" evidence="1">
    <location>
        <begin position="245"/>
        <end position="262"/>
    </location>
</feature>
<gene>
    <name evidence="2" type="ORF">GALL_479110</name>
</gene>
<feature type="transmembrane region" description="Helical" evidence="1">
    <location>
        <begin position="33"/>
        <end position="51"/>
    </location>
</feature>
<dbReference type="InterPro" id="IPR010266">
    <property type="entry name" value="NnrS"/>
</dbReference>
<accession>A0A1J5PGC9</accession>
<reference evidence="2" key="1">
    <citation type="submission" date="2016-10" db="EMBL/GenBank/DDBJ databases">
        <title>Sequence of Gallionella enrichment culture.</title>
        <authorList>
            <person name="Poehlein A."/>
            <person name="Muehling M."/>
            <person name="Daniel R."/>
        </authorList>
    </citation>
    <scope>NUCLEOTIDE SEQUENCE</scope>
</reference>
<feature type="transmembrane region" description="Helical" evidence="1">
    <location>
        <begin position="364"/>
        <end position="385"/>
    </location>
</feature>
<feature type="transmembrane region" description="Helical" evidence="1">
    <location>
        <begin position="71"/>
        <end position="90"/>
    </location>
</feature>
<keyword evidence="1" id="KW-0812">Transmembrane</keyword>